<proteinExistence type="predicted"/>
<evidence type="ECO:0000313" key="4">
    <source>
        <dbReference type="Proteomes" id="UP000217838"/>
    </source>
</evidence>
<name>A0A2A4YLT1_UNCAE</name>
<comment type="caution">
    <text evidence="3">The sequence shown here is derived from an EMBL/GenBank/DDBJ whole genome shotgun (WGS) entry which is preliminary data.</text>
</comment>
<dbReference type="Pfam" id="PF16789">
    <property type="entry name" value="YscO-like"/>
    <property type="match status" value="1"/>
</dbReference>
<evidence type="ECO:0000313" key="3">
    <source>
        <dbReference type="EMBL" id="PCI95651.1"/>
    </source>
</evidence>
<feature type="compositionally biased region" description="Basic and acidic residues" evidence="2">
    <location>
        <begin position="160"/>
        <end position="179"/>
    </location>
</feature>
<feature type="coiled-coil region" evidence="1">
    <location>
        <begin position="12"/>
        <end position="122"/>
    </location>
</feature>
<accession>A0A2A4YLT1</accession>
<gene>
    <name evidence="3" type="ORF">COB11_01575</name>
</gene>
<protein>
    <submittedName>
        <fullName evidence="3">Type III secretion T3S chaperone</fullName>
    </submittedName>
</protein>
<evidence type="ECO:0000256" key="1">
    <source>
        <dbReference type="SAM" id="Coils"/>
    </source>
</evidence>
<sequence>MKMPKYPLEQLMLIKKRRLEEAEKKLKATKEQLKKEIEKLKSLEEEAQTVHDHKMDKLKQLDEKMLKGTTSDKIEIAEHYLEVVEEDLKKKKRKVKDQEKQVKIAEENVEIARKDMLKKQQDVEKLKIHEGDWTKEVKKEMRYQEAIEGDEIGSIKNLSLKREKQDREEYEKRKKREQS</sequence>
<dbReference type="EMBL" id="NVUU01000012">
    <property type="protein sequence ID" value="PCI95651.1"/>
    <property type="molecule type" value="Genomic_DNA"/>
</dbReference>
<dbReference type="InterPro" id="IPR031869">
    <property type="entry name" value="YscO-like"/>
</dbReference>
<evidence type="ECO:0000256" key="2">
    <source>
        <dbReference type="SAM" id="MobiDB-lite"/>
    </source>
</evidence>
<dbReference type="Gene3D" id="1.10.287.1700">
    <property type="match status" value="1"/>
</dbReference>
<dbReference type="InterPro" id="IPR053716">
    <property type="entry name" value="Flag_assembly_chemotaxis_eff"/>
</dbReference>
<keyword evidence="1" id="KW-0175">Coiled coil</keyword>
<dbReference type="AlphaFoldDB" id="A0A2A4YLT1"/>
<feature type="region of interest" description="Disordered" evidence="2">
    <location>
        <begin position="157"/>
        <end position="179"/>
    </location>
</feature>
<reference evidence="4" key="1">
    <citation type="submission" date="2017-08" db="EMBL/GenBank/DDBJ databases">
        <title>A dynamic microbial community with high functional redundancy inhabits the cold, oxic subseafloor aquifer.</title>
        <authorList>
            <person name="Tully B.J."/>
            <person name="Wheat C.G."/>
            <person name="Glazer B.T."/>
            <person name="Huber J.A."/>
        </authorList>
    </citation>
    <scope>NUCLEOTIDE SEQUENCE [LARGE SCALE GENOMIC DNA]</scope>
</reference>
<dbReference type="Proteomes" id="UP000217838">
    <property type="component" value="Unassembled WGS sequence"/>
</dbReference>
<organism evidence="3 4">
    <name type="scientific">Aerophobetes bacterium</name>
    <dbReference type="NCBI Taxonomy" id="2030807"/>
    <lineage>
        <taxon>Bacteria</taxon>
        <taxon>Candidatus Aerophobota</taxon>
    </lineage>
</organism>